<feature type="region of interest" description="Disordered" evidence="1">
    <location>
        <begin position="1"/>
        <end position="133"/>
    </location>
</feature>
<feature type="compositionally biased region" description="Polar residues" evidence="1">
    <location>
        <begin position="76"/>
        <end position="87"/>
    </location>
</feature>
<feature type="compositionally biased region" description="Basic residues" evidence="1">
    <location>
        <begin position="1"/>
        <end position="15"/>
    </location>
</feature>
<dbReference type="AlphaFoldDB" id="A0A146MBR1"/>
<accession>A0A146MBR1</accession>
<sequence length="133" mass="13750">MKKSKSSKKDGRKTKGTSTDVEGKLNGEPCATDNVPESTQHTTDVVATNVETAPSHGDEVVADLNEKVPPGDATDQDTTVPQGSAPSTMEPPPAMQDIGADSGKVDTVDGGEAHSATTSTTDDTDIQTLQVKL</sequence>
<reference evidence="2" key="1">
    <citation type="journal article" date="2016" name="Gigascience">
        <title>De novo construction of an expanded transcriptome assembly for the western tarnished plant bug, Lygus hesperus.</title>
        <authorList>
            <person name="Tassone E.E."/>
            <person name="Geib S.M."/>
            <person name="Hall B."/>
            <person name="Fabrick J.A."/>
            <person name="Brent C.S."/>
            <person name="Hull J.J."/>
        </authorList>
    </citation>
    <scope>NUCLEOTIDE SEQUENCE</scope>
</reference>
<evidence type="ECO:0000313" key="2">
    <source>
        <dbReference type="EMBL" id="JAQ15990.1"/>
    </source>
</evidence>
<name>A0A146MBR1_LYGHE</name>
<dbReference type="EMBL" id="GDHC01002639">
    <property type="protein sequence ID" value="JAQ15990.1"/>
    <property type="molecule type" value="Transcribed_RNA"/>
</dbReference>
<feature type="compositionally biased region" description="Polar residues" evidence="1">
    <location>
        <begin position="35"/>
        <end position="52"/>
    </location>
</feature>
<gene>
    <name evidence="2" type="ORF">g.24197</name>
</gene>
<proteinExistence type="predicted"/>
<organism evidence="2">
    <name type="scientific">Lygus hesperus</name>
    <name type="common">Western plant bug</name>
    <dbReference type="NCBI Taxonomy" id="30085"/>
    <lineage>
        <taxon>Eukaryota</taxon>
        <taxon>Metazoa</taxon>
        <taxon>Ecdysozoa</taxon>
        <taxon>Arthropoda</taxon>
        <taxon>Hexapoda</taxon>
        <taxon>Insecta</taxon>
        <taxon>Pterygota</taxon>
        <taxon>Neoptera</taxon>
        <taxon>Paraneoptera</taxon>
        <taxon>Hemiptera</taxon>
        <taxon>Heteroptera</taxon>
        <taxon>Panheteroptera</taxon>
        <taxon>Cimicomorpha</taxon>
        <taxon>Miridae</taxon>
        <taxon>Mirini</taxon>
        <taxon>Lygus</taxon>
    </lineage>
</organism>
<evidence type="ECO:0000256" key="1">
    <source>
        <dbReference type="SAM" id="MobiDB-lite"/>
    </source>
</evidence>
<protein>
    <submittedName>
        <fullName evidence="2">Uncharacterized protein</fullName>
    </submittedName>
</protein>